<evidence type="ECO:0000313" key="3">
    <source>
        <dbReference type="EMBL" id="SDY65742.1"/>
    </source>
</evidence>
<dbReference type="EMBL" id="FNOT01000009">
    <property type="protein sequence ID" value="SDY65742.1"/>
    <property type="molecule type" value="Genomic_DNA"/>
</dbReference>
<protein>
    <submittedName>
        <fullName evidence="3">Oxidoreductase family, C-terminal alpha/beta domain</fullName>
    </submittedName>
</protein>
<keyword evidence="4" id="KW-1185">Reference proteome</keyword>
<evidence type="ECO:0000256" key="1">
    <source>
        <dbReference type="SAM" id="MobiDB-lite"/>
    </source>
</evidence>
<dbReference type="STRING" id="1137993.SAMN05660209_03414"/>
<dbReference type="OrthoDB" id="5187830at2"/>
<dbReference type="AlphaFoldDB" id="A0A1H3LMS8"/>
<dbReference type="Proteomes" id="UP000198921">
    <property type="component" value="Unassembled WGS sequence"/>
</dbReference>
<gene>
    <name evidence="3" type="ORF">SAMN05660209_03414</name>
</gene>
<feature type="region of interest" description="Disordered" evidence="1">
    <location>
        <begin position="32"/>
        <end position="52"/>
    </location>
</feature>
<reference evidence="4" key="1">
    <citation type="submission" date="2016-10" db="EMBL/GenBank/DDBJ databases">
        <authorList>
            <person name="Varghese N."/>
            <person name="Submissions S."/>
        </authorList>
    </citation>
    <scope>NUCLEOTIDE SEQUENCE [LARGE SCALE GENOMIC DNA]</scope>
    <source>
        <strain evidence="4">DSM 45422</strain>
    </source>
</reference>
<dbReference type="RefSeq" id="WP_091158788.1">
    <property type="nucleotide sequence ID" value="NZ_FNOT01000009.1"/>
</dbReference>
<dbReference type="SUPFAM" id="SSF55347">
    <property type="entry name" value="Glyceraldehyde-3-phosphate dehydrogenase-like, C-terminal domain"/>
    <property type="match status" value="1"/>
</dbReference>
<evidence type="ECO:0000313" key="4">
    <source>
        <dbReference type="Proteomes" id="UP000198921"/>
    </source>
</evidence>
<dbReference type="InterPro" id="IPR055170">
    <property type="entry name" value="GFO_IDH_MocA-like_dom"/>
</dbReference>
<proteinExistence type="predicted"/>
<feature type="domain" description="GFO/IDH/MocA-like oxidoreductase" evidence="2">
    <location>
        <begin position="53"/>
        <end position="122"/>
    </location>
</feature>
<dbReference type="Gene3D" id="3.30.360.10">
    <property type="entry name" value="Dihydrodipicolinate Reductase, domain 2"/>
    <property type="match status" value="1"/>
</dbReference>
<name>A0A1H3LMS8_9ACTN</name>
<accession>A0A1H3LMS8</accession>
<dbReference type="Pfam" id="PF22725">
    <property type="entry name" value="GFO_IDH_MocA_C3"/>
    <property type="match status" value="1"/>
</dbReference>
<evidence type="ECO:0000259" key="2">
    <source>
        <dbReference type="Pfam" id="PF22725"/>
    </source>
</evidence>
<sequence length="126" mass="14029">MQEARALWAKLATGHHDWLAVRRNGKYVLGRPRSSTVMQEEPAASPDPRGDVHRIEFLSPLQRTPRWEACRSPEDGGALLDLGYHAVDQARHLSGPVRSVYAELYLAPGEVGFDKGFFVALHQRAG</sequence>
<organism evidence="3 4">
    <name type="scientific">Geodermatophilus africanus</name>
    <dbReference type="NCBI Taxonomy" id="1137993"/>
    <lineage>
        <taxon>Bacteria</taxon>
        <taxon>Bacillati</taxon>
        <taxon>Actinomycetota</taxon>
        <taxon>Actinomycetes</taxon>
        <taxon>Geodermatophilales</taxon>
        <taxon>Geodermatophilaceae</taxon>
        <taxon>Geodermatophilus</taxon>
    </lineage>
</organism>